<keyword evidence="4 15" id="KW-0132">Cell division</keyword>
<accession>A0A9N9X296</accession>
<protein>
    <recommendedName>
        <fullName evidence="2 15">BRISC and BRCA1-A complex member 2</fullName>
    </recommendedName>
</protein>
<evidence type="ECO:0000256" key="1">
    <source>
        <dbReference type="ARBA" id="ARBA00004123"/>
    </source>
</evidence>
<evidence type="ECO:0000256" key="2">
    <source>
        <dbReference type="ARBA" id="ARBA00019438"/>
    </source>
</evidence>
<dbReference type="GO" id="GO:0007095">
    <property type="term" value="P:mitotic G2 DNA damage checkpoint signaling"/>
    <property type="evidence" value="ECO:0007669"/>
    <property type="project" value="UniProtKB-UniRule"/>
</dbReference>
<dbReference type="GO" id="GO:0045739">
    <property type="term" value="P:positive regulation of DNA repair"/>
    <property type="evidence" value="ECO:0007669"/>
    <property type="project" value="UniProtKB-UniRule"/>
</dbReference>
<keyword evidence="3 15" id="KW-0963">Cytoplasm</keyword>
<comment type="domain">
    <text evidence="15">Contains 2 ubiquitin-conjugating enzyme family-like (UEV-like) regions. These regions lack the critical Cys residues required for ubiquitination but retain the ability to bind ubiquitin.</text>
</comment>
<dbReference type="GO" id="GO:0051301">
    <property type="term" value="P:cell division"/>
    <property type="evidence" value="ECO:0007669"/>
    <property type="project" value="UniProtKB-UniRule"/>
</dbReference>
<evidence type="ECO:0000256" key="13">
    <source>
        <dbReference type="ARBA" id="ARBA00023306"/>
    </source>
</evidence>
<dbReference type="Proteomes" id="UP001153737">
    <property type="component" value="Chromosome 16"/>
</dbReference>
<dbReference type="EMBL" id="OU896722">
    <property type="protein sequence ID" value="CAG9817956.1"/>
    <property type="molecule type" value="Genomic_DNA"/>
</dbReference>
<dbReference type="InterPro" id="IPR010358">
    <property type="entry name" value="BRE"/>
</dbReference>
<evidence type="ECO:0000256" key="9">
    <source>
        <dbReference type="ARBA" id="ARBA00022786"/>
    </source>
</evidence>
<comment type="function">
    <text evidence="15">May play a role in homeostasis or cellular differentiation in cells of neural, epithelial and germline origins. May also act as a death receptor-associated anti-apoptotic protein, which inhibits the mitochondrial apoptotic pathway.</text>
</comment>
<evidence type="ECO:0000256" key="3">
    <source>
        <dbReference type="ARBA" id="ARBA00022490"/>
    </source>
</evidence>
<evidence type="ECO:0000313" key="17">
    <source>
        <dbReference type="Proteomes" id="UP001153737"/>
    </source>
</evidence>
<evidence type="ECO:0000256" key="15">
    <source>
        <dbReference type="RuleBase" id="RU368019"/>
    </source>
</evidence>
<dbReference type="GO" id="GO:0070531">
    <property type="term" value="C:BRCA1-A complex"/>
    <property type="evidence" value="ECO:0007669"/>
    <property type="project" value="UniProtKB-UniRule"/>
</dbReference>
<dbReference type="GO" id="GO:0005737">
    <property type="term" value="C:cytoplasm"/>
    <property type="evidence" value="ECO:0007669"/>
    <property type="project" value="UniProtKB-SubCell"/>
</dbReference>
<evidence type="ECO:0000256" key="11">
    <source>
        <dbReference type="ARBA" id="ARBA00023204"/>
    </source>
</evidence>
<organism evidence="16 17">
    <name type="scientific">Phaedon cochleariae</name>
    <name type="common">Mustard beetle</name>
    <dbReference type="NCBI Taxonomy" id="80249"/>
    <lineage>
        <taxon>Eukaryota</taxon>
        <taxon>Metazoa</taxon>
        <taxon>Ecdysozoa</taxon>
        <taxon>Arthropoda</taxon>
        <taxon>Hexapoda</taxon>
        <taxon>Insecta</taxon>
        <taxon>Pterygota</taxon>
        <taxon>Neoptera</taxon>
        <taxon>Endopterygota</taxon>
        <taxon>Coleoptera</taxon>
        <taxon>Polyphaga</taxon>
        <taxon>Cucujiformia</taxon>
        <taxon>Chrysomeloidea</taxon>
        <taxon>Chrysomelidae</taxon>
        <taxon>Chrysomelinae</taxon>
        <taxon>Chrysomelini</taxon>
        <taxon>Phaedon</taxon>
    </lineage>
</organism>
<keyword evidence="17" id="KW-1185">Reference proteome</keyword>
<keyword evidence="7 15" id="KW-0227">DNA damage</keyword>
<dbReference type="GO" id="GO:0006302">
    <property type="term" value="P:double-strand break repair"/>
    <property type="evidence" value="ECO:0007669"/>
    <property type="project" value="UniProtKB-UniRule"/>
</dbReference>
<sequence length="393" mass="45069">MEEASFSTDNILSNFPSCLRKNIEELCLRSKIGLSSITLNDITIPKISCAAQYGILDNFHFILKVPYAGKKMKWEVIFDPEDFFFTPDFLFNDDEFLENPQYDYLMDNVPSLNNWDLKNPQALAKVLNEFLGLYKKLQVEKLRTENIYSRYWEEYEALTTKESGIGPEQIEVQVGNNIDFLVSLPVDCSALPPYAQPVIFRNSPHNEGYNPGFDFAHLKITILELDGARTNASLQLSPRLMQVLGPSKNINLPSFQNMALVTYVDSVSKMIETRIAAVVDHYVKKKVYIVNMAAMCSKSIIEYDAENFNKAVFLYDDDDDEYNCLVTVSIGAKFPQEKPTVQLSSIYCQDSKFCNETIDKYPYKPSHKPEVNIEHLLEYLGDVVKKFKCHKHK</sequence>
<dbReference type="GO" id="GO:0070552">
    <property type="term" value="C:BRISC complex"/>
    <property type="evidence" value="ECO:0007669"/>
    <property type="project" value="UniProtKB-UniRule"/>
</dbReference>
<dbReference type="Pfam" id="PF06113">
    <property type="entry name" value="BRE"/>
    <property type="match status" value="1"/>
</dbReference>
<dbReference type="GO" id="GO:0006325">
    <property type="term" value="P:chromatin organization"/>
    <property type="evidence" value="ECO:0007669"/>
    <property type="project" value="UniProtKB-UniRule"/>
</dbReference>
<dbReference type="PANTHER" id="PTHR15189">
    <property type="entry name" value="BRISC AND BRCA1-A COMPLEX MEMBER 2"/>
    <property type="match status" value="1"/>
</dbReference>
<dbReference type="AlphaFoldDB" id="A0A9N9X296"/>
<evidence type="ECO:0000256" key="14">
    <source>
        <dbReference type="ARBA" id="ARBA00025766"/>
    </source>
</evidence>
<reference evidence="16" key="2">
    <citation type="submission" date="2022-10" db="EMBL/GenBank/DDBJ databases">
        <authorList>
            <consortium name="ENA_rothamsted_submissions"/>
            <consortium name="culmorum"/>
            <person name="King R."/>
        </authorList>
    </citation>
    <scope>NUCLEOTIDE SEQUENCE</scope>
</reference>
<evidence type="ECO:0000256" key="12">
    <source>
        <dbReference type="ARBA" id="ARBA00023242"/>
    </source>
</evidence>
<evidence type="ECO:0000256" key="6">
    <source>
        <dbReference type="ARBA" id="ARBA00022737"/>
    </source>
</evidence>
<comment type="subcellular location">
    <subcellularLocation>
        <location evidence="15">Cytoplasm</location>
    </subcellularLocation>
    <subcellularLocation>
        <location evidence="1 15">Nucleus</location>
    </subcellularLocation>
    <text evidence="15">Localizes at sites of DNA damage at double-strand breaks (DSBs).</text>
</comment>
<dbReference type="CDD" id="cd23665">
    <property type="entry name" value="BRE-like_insects"/>
    <property type="match status" value="1"/>
</dbReference>
<evidence type="ECO:0000256" key="7">
    <source>
        <dbReference type="ARBA" id="ARBA00022763"/>
    </source>
</evidence>
<keyword evidence="8 15" id="KW-0498">Mitosis</keyword>
<keyword evidence="13 15" id="KW-0131">Cell cycle</keyword>
<keyword evidence="5 15" id="KW-0053">Apoptosis</keyword>
<dbReference type="OrthoDB" id="538811at2759"/>
<keyword evidence="10 15" id="KW-0156">Chromatin regulator</keyword>
<comment type="similarity">
    <text evidence="14 15">Belongs to the BABAM2 family.</text>
</comment>
<dbReference type="GO" id="GO:0006915">
    <property type="term" value="P:apoptotic process"/>
    <property type="evidence" value="ECO:0007669"/>
    <property type="project" value="UniProtKB-UniRule"/>
</dbReference>
<keyword evidence="6" id="KW-0677">Repeat</keyword>
<keyword evidence="12 15" id="KW-0539">Nucleus</keyword>
<gene>
    <name evidence="16" type="ORF">PHAECO_LOCUS5359</name>
</gene>
<keyword evidence="9 15" id="KW-0833">Ubl conjugation pathway</keyword>
<evidence type="ECO:0000256" key="10">
    <source>
        <dbReference type="ARBA" id="ARBA00022853"/>
    </source>
</evidence>
<keyword evidence="11 15" id="KW-0234">DNA repair</keyword>
<dbReference type="PANTHER" id="PTHR15189:SF7">
    <property type="entry name" value="BRISC AND BRCA1-A COMPLEX MEMBER 2"/>
    <property type="match status" value="1"/>
</dbReference>
<evidence type="ECO:0000313" key="16">
    <source>
        <dbReference type="EMBL" id="CAG9817956.1"/>
    </source>
</evidence>
<name>A0A9N9X296_PHACE</name>
<evidence type="ECO:0000256" key="4">
    <source>
        <dbReference type="ARBA" id="ARBA00022618"/>
    </source>
</evidence>
<evidence type="ECO:0000256" key="8">
    <source>
        <dbReference type="ARBA" id="ARBA00022776"/>
    </source>
</evidence>
<reference evidence="16" key="1">
    <citation type="submission" date="2022-01" db="EMBL/GenBank/DDBJ databases">
        <authorList>
            <person name="King R."/>
        </authorList>
    </citation>
    <scope>NUCLEOTIDE SEQUENCE</scope>
</reference>
<proteinExistence type="inferred from homology"/>
<dbReference type="GO" id="GO:0031593">
    <property type="term" value="F:polyubiquitin modification-dependent protein binding"/>
    <property type="evidence" value="ECO:0007669"/>
    <property type="project" value="UniProtKB-UniRule"/>
</dbReference>
<evidence type="ECO:0000256" key="5">
    <source>
        <dbReference type="ARBA" id="ARBA00022703"/>
    </source>
</evidence>
<comment type="subunit">
    <text evidence="15">Component of the ARISC complex. Component of the BRCA1-A complex. Component of the BRISC complex. Binds polyubiquitin.</text>
</comment>
<dbReference type="GO" id="GO:0010212">
    <property type="term" value="P:response to ionizing radiation"/>
    <property type="evidence" value="ECO:0007669"/>
    <property type="project" value="UniProtKB-UniRule"/>
</dbReference>